<name>A0A2M7VIH2_9BACT</name>
<dbReference type="SUPFAM" id="SSF53474">
    <property type="entry name" value="alpha/beta-Hydrolases"/>
    <property type="match status" value="1"/>
</dbReference>
<dbReference type="EMBL" id="PFPR01000037">
    <property type="protein sequence ID" value="PJA01652.1"/>
    <property type="molecule type" value="Genomic_DNA"/>
</dbReference>
<accession>A0A2M7VIH2</accession>
<proteinExistence type="predicted"/>
<dbReference type="AlphaFoldDB" id="A0A2M7VIH2"/>
<protein>
    <recommendedName>
        <fullName evidence="1">AB hydrolase-1 domain-containing protein</fullName>
    </recommendedName>
</protein>
<feature type="domain" description="AB hydrolase-1" evidence="1">
    <location>
        <begin position="4"/>
        <end position="98"/>
    </location>
</feature>
<evidence type="ECO:0000313" key="2">
    <source>
        <dbReference type="EMBL" id="PJA01652.1"/>
    </source>
</evidence>
<sequence length="272" mass="30480">MTFLIHGSGMNEYDWAPVLKPMEEAGLNAVTFVWRGHSRSLPFDKEKFAGTGLFDYVEDAQTVLDKYKVELGLADEQITIAGHSYGTIINSYLARNKNYKSILNFCAGYPNEEFFKSNGVDIKNKNQLTKSLGGLWNFASDEYIKATLEEAGQGECLSNYRENGTLESHVRQLFNVEVPDNYNGSLEKLLGPYSRKAVAEALLDPPFLPKRAEINSPMHFFSATEDKMVSGETIKKMADAWQGSYQELPGPHVITYSPYLNEVIAEIKKHAG</sequence>
<organism evidence="2 3">
    <name type="scientific">bacterium (Candidatus Gribaldobacteria) CG_4_10_14_0_2_um_filter_41_16</name>
    <dbReference type="NCBI Taxonomy" id="2014265"/>
    <lineage>
        <taxon>Bacteria</taxon>
        <taxon>Candidatus Gribaldobacteria</taxon>
    </lineage>
</organism>
<gene>
    <name evidence="2" type="ORF">COX74_01630</name>
</gene>
<reference evidence="3" key="1">
    <citation type="submission" date="2017-09" db="EMBL/GenBank/DDBJ databases">
        <title>Depth-based differentiation of microbial function through sediment-hosted aquifers and enrichment of novel symbionts in the deep terrestrial subsurface.</title>
        <authorList>
            <person name="Probst A.J."/>
            <person name="Ladd B."/>
            <person name="Jarett J.K."/>
            <person name="Geller-Mcgrath D.E."/>
            <person name="Sieber C.M.K."/>
            <person name="Emerson J.B."/>
            <person name="Anantharaman K."/>
            <person name="Thomas B.C."/>
            <person name="Malmstrom R."/>
            <person name="Stieglmeier M."/>
            <person name="Klingl A."/>
            <person name="Woyke T."/>
            <person name="Ryan C.M."/>
            <person name="Banfield J.F."/>
        </authorList>
    </citation>
    <scope>NUCLEOTIDE SEQUENCE [LARGE SCALE GENOMIC DNA]</scope>
</reference>
<dbReference type="InterPro" id="IPR000073">
    <property type="entry name" value="AB_hydrolase_1"/>
</dbReference>
<dbReference type="InterPro" id="IPR029058">
    <property type="entry name" value="AB_hydrolase_fold"/>
</dbReference>
<evidence type="ECO:0000313" key="3">
    <source>
        <dbReference type="Proteomes" id="UP000229364"/>
    </source>
</evidence>
<dbReference type="Pfam" id="PF12697">
    <property type="entry name" value="Abhydrolase_6"/>
    <property type="match status" value="1"/>
</dbReference>
<dbReference type="Proteomes" id="UP000229364">
    <property type="component" value="Unassembled WGS sequence"/>
</dbReference>
<dbReference type="Gene3D" id="3.40.50.1820">
    <property type="entry name" value="alpha/beta hydrolase"/>
    <property type="match status" value="1"/>
</dbReference>
<evidence type="ECO:0000259" key="1">
    <source>
        <dbReference type="Pfam" id="PF12697"/>
    </source>
</evidence>
<comment type="caution">
    <text evidence="2">The sequence shown here is derived from an EMBL/GenBank/DDBJ whole genome shotgun (WGS) entry which is preliminary data.</text>
</comment>